<gene>
    <name evidence="1" type="ORF">BE17_49275</name>
</gene>
<proteinExistence type="predicted"/>
<accession>A0A150RYQ5</accession>
<evidence type="ECO:0000313" key="2">
    <source>
        <dbReference type="Proteomes" id="UP000075635"/>
    </source>
</evidence>
<evidence type="ECO:0000313" key="1">
    <source>
        <dbReference type="EMBL" id="KYF85372.1"/>
    </source>
</evidence>
<sequence>MRSEKPCNLNQTWRETMNIPMRGAAIAAGVVALLGTAACGEGTGEAEQALVQCEGINECKGQSDCKGATNDCAGLNECKGQGFLEVTEEECAEKGGSAIEES</sequence>
<organism evidence="1 2">
    <name type="scientific">Sorangium cellulosum</name>
    <name type="common">Polyangium cellulosum</name>
    <dbReference type="NCBI Taxonomy" id="56"/>
    <lineage>
        <taxon>Bacteria</taxon>
        <taxon>Pseudomonadati</taxon>
        <taxon>Myxococcota</taxon>
        <taxon>Polyangia</taxon>
        <taxon>Polyangiales</taxon>
        <taxon>Polyangiaceae</taxon>
        <taxon>Sorangium</taxon>
    </lineage>
</organism>
<dbReference type="Proteomes" id="UP000075635">
    <property type="component" value="Unassembled WGS sequence"/>
</dbReference>
<dbReference type="AlphaFoldDB" id="A0A150RYQ5"/>
<name>A0A150RYQ5_SORCE</name>
<dbReference type="EMBL" id="JEMB01001727">
    <property type="protein sequence ID" value="KYF85372.1"/>
    <property type="molecule type" value="Genomic_DNA"/>
</dbReference>
<protein>
    <submittedName>
        <fullName evidence="1">Uncharacterized protein</fullName>
    </submittedName>
</protein>
<reference evidence="1 2" key="1">
    <citation type="submission" date="2014-02" db="EMBL/GenBank/DDBJ databases">
        <title>The small core and large imbalanced accessory genome model reveals a collaborative survival strategy of Sorangium cellulosum strains in nature.</title>
        <authorList>
            <person name="Han K."/>
            <person name="Peng R."/>
            <person name="Blom J."/>
            <person name="Li Y.-Z."/>
        </authorList>
    </citation>
    <scope>NUCLEOTIDE SEQUENCE [LARGE SCALE GENOMIC DNA]</scope>
    <source>
        <strain evidence="1 2">So0011-07</strain>
    </source>
</reference>
<comment type="caution">
    <text evidence="1">The sequence shown here is derived from an EMBL/GenBank/DDBJ whole genome shotgun (WGS) entry which is preliminary data.</text>
</comment>